<dbReference type="SUPFAM" id="SSF55729">
    <property type="entry name" value="Acyl-CoA N-acyltransferases (Nat)"/>
    <property type="match status" value="1"/>
</dbReference>
<evidence type="ECO:0000313" key="2">
    <source>
        <dbReference type="EMBL" id="SDN21415.1"/>
    </source>
</evidence>
<dbReference type="EMBL" id="FNID01000013">
    <property type="protein sequence ID" value="SDN21415.1"/>
    <property type="molecule type" value="Genomic_DNA"/>
</dbReference>
<dbReference type="InterPro" id="IPR000182">
    <property type="entry name" value="GNAT_dom"/>
</dbReference>
<evidence type="ECO:0000313" key="3">
    <source>
        <dbReference type="Proteomes" id="UP000199182"/>
    </source>
</evidence>
<dbReference type="InterPro" id="IPR051531">
    <property type="entry name" value="N-acetyltransferase"/>
</dbReference>
<name>A0A1G9ZJX7_9FIRM</name>
<dbReference type="PANTHER" id="PTHR43792:SF13">
    <property type="entry name" value="ACETYLTRANSFERASE"/>
    <property type="match status" value="1"/>
</dbReference>
<dbReference type="OrthoDB" id="7863753at2"/>
<dbReference type="InterPro" id="IPR016181">
    <property type="entry name" value="Acyl_CoA_acyltransferase"/>
</dbReference>
<gene>
    <name evidence="2" type="ORF">SAMN05192585_11382</name>
</gene>
<dbReference type="PANTHER" id="PTHR43792">
    <property type="entry name" value="GNAT FAMILY, PUTATIVE (AFU_ORTHOLOGUE AFUA_3G00765)-RELATED-RELATED"/>
    <property type="match status" value="1"/>
</dbReference>
<dbReference type="Gene3D" id="3.40.630.30">
    <property type="match status" value="1"/>
</dbReference>
<protein>
    <submittedName>
        <fullName evidence="2">Protein N-acetyltransferase, RimJ/RimL family</fullName>
    </submittedName>
</protein>
<sequence>MDELRVETERLLLLPMSYEFMNAMLENRPTDLEEQGYTLSEGWINLEVLNYVDILRLLMPEDRVIDGFYTWVIIEKHARRIIGDVGFKGRPNELGVVDIGYGLAPAERGKHYATEAVRALLTWVFSQSGVRRVSAECAEDNTASMRILTNMGMKQMMHDGSTIFWELKKDQFVL</sequence>
<proteinExistence type="predicted"/>
<dbReference type="AlphaFoldDB" id="A0A1G9ZJX7"/>
<dbReference type="Proteomes" id="UP000199182">
    <property type="component" value="Unassembled WGS sequence"/>
</dbReference>
<dbReference type="Pfam" id="PF13302">
    <property type="entry name" value="Acetyltransf_3"/>
    <property type="match status" value="1"/>
</dbReference>
<dbReference type="STRING" id="258515.SAMN05192585_11382"/>
<dbReference type="RefSeq" id="WP_092639730.1">
    <property type="nucleotide sequence ID" value="NZ_FNID01000013.1"/>
</dbReference>
<evidence type="ECO:0000259" key="1">
    <source>
        <dbReference type="PROSITE" id="PS51186"/>
    </source>
</evidence>
<keyword evidence="3" id="KW-1185">Reference proteome</keyword>
<keyword evidence="2" id="KW-0808">Transferase</keyword>
<accession>A0A1G9ZJX7</accession>
<feature type="domain" description="N-acetyltransferase" evidence="1">
    <location>
        <begin position="11"/>
        <end position="170"/>
    </location>
</feature>
<dbReference type="GO" id="GO:0016747">
    <property type="term" value="F:acyltransferase activity, transferring groups other than amino-acyl groups"/>
    <property type="evidence" value="ECO:0007669"/>
    <property type="project" value="InterPro"/>
</dbReference>
<organism evidence="2 3">
    <name type="scientific">Acetanaerobacterium elongatum</name>
    <dbReference type="NCBI Taxonomy" id="258515"/>
    <lineage>
        <taxon>Bacteria</taxon>
        <taxon>Bacillati</taxon>
        <taxon>Bacillota</taxon>
        <taxon>Clostridia</taxon>
        <taxon>Eubacteriales</taxon>
        <taxon>Oscillospiraceae</taxon>
        <taxon>Acetanaerobacterium</taxon>
    </lineage>
</organism>
<reference evidence="2 3" key="1">
    <citation type="submission" date="2016-10" db="EMBL/GenBank/DDBJ databases">
        <authorList>
            <person name="de Groot N.N."/>
        </authorList>
    </citation>
    <scope>NUCLEOTIDE SEQUENCE [LARGE SCALE GENOMIC DNA]</scope>
    <source>
        <strain evidence="2 3">CGMCC 1.5012</strain>
    </source>
</reference>
<dbReference type="PROSITE" id="PS51186">
    <property type="entry name" value="GNAT"/>
    <property type="match status" value="1"/>
</dbReference>